<dbReference type="InterPro" id="IPR000627">
    <property type="entry name" value="Intradiol_dOase_C"/>
</dbReference>
<comment type="similarity">
    <text evidence="1">Belongs to the intradiol ring-cleavage dioxygenase family.</text>
</comment>
<evidence type="ECO:0000313" key="6">
    <source>
        <dbReference type="Proteomes" id="UP000683291"/>
    </source>
</evidence>
<dbReference type="AlphaFoldDB" id="A0A975JF93"/>
<dbReference type="InterPro" id="IPR012786">
    <property type="entry name" value="Protocat_dOase_a"/>
</dbReference>
<dbReference type="PANTHER" id="PTHR33711:SF9">
    <property type="entry name" value="PROTOCATECHUATE 3,4-DIOXYGENASE ALPHA CHAIN"/>
    <property type="match status" value="1"/>
</dbReference>
<dbReference type="InterPro" id="IPR050770">
    <property type="entry name" value="Intradiol_RC_Dioxygenase"/>
</dbReference>
<dbReference type="InterPro" id="IPR015889">
    <property type="entry name" value="Intradiol_dOase_core"/>
</dbReference>
<reference evidence="5" key="1">
    <citation type="submission" date="2021-04" db="EMBL/GenBank/DDBJ databases">
        <title>Complete genome sequence for Sulfitobacter sp. strain JK7-1.</title>
        <authorList>
            <person name="Park S.-J."/>
        </authorList>
    </citation>
    <scope>NUCLEOTIDE SEQUENCE</scope>
    <source>
        <strain evidence="5">JK7-1</strain>
    </source>
</reference>
<evidence type="ECO:0000313" key="5">
    <source>
        <dbReference type="EMBL" id="QUJ77247.1"/>
    </source>
</evidence>
<protein>
    <submittedName>
        <fullName evidence="5">Protocatechuate 3,4-dioxygenase subunit alpha</fullName>
        <ecNumber evidence="5">1.13.11.3</ecNumber>
    </submittedName>
</protein>
<dbReference type="GO" id="GO:0005506">
    <property type="term" value="F:iron ion binding"/>
    <property type="evidence" value="ECO:0007669"/>
    <property type="project" value="InterPro"/>
</dbReference>
<evidence type="ECO:0000256" key="1">
    <source>
        <dbReference type="ARBA" id="ARBA00007825"/>
    </source>
</evidence>
<keyword evidence="3 5" id="KW-0560">Oxidoreductase</keyword>
<keyword evidence="2" id="KW-0223">Dioxygenase</keyword>
<dbReference type="RefSeq" id="WP_212705443.1">
    <property type="nucleotide sequence ID" value="NZ_CP073581.1"/>
</dbReference>
<evidence type="ECO:0000256" key="2">
    <source>
        <dbReference type="ARBA" id="ARBA00022964"/>
    </source>
</evidence>
<sequence length="184" mass="19537">MRKFKETPSQTAGPYVHIGCVPSFAGLADMYGGHDPGARMITGAPDGTPVTLTLTVMDGAGDPVTDAMIEIWQPGPDGRFGPTEGFRHWGRQPTDAQSGTAVFETLMPGAPTGQAPHVLIWIVARGINLGLMTRLYFPGQENAADPVFRAAGTRAQTLLATPAEGGFHHNIHLQGPDETVFFDA</sequence>
<gene>
    <name evidence="5" type="primary">pcaG</name>
    <name evidence="5" type="ORF">KDD17_04310</name>
</gene>
<evidence type="ECO:0000256" key="3">
    <source>
        <dbReference type="ARBA" id="ARBA00023002"/>
    </source>
</evidence>
<dbReference type="Proteomes" id="UP000683291">
    <property type="component" value="Chromosome 1"/>
</dbReference>
<dbReference type="NCBIfam" id="TIGR02423">
    <property type="entry name" value="protocat_alph"/>
    <property type="match status" value="1"/>
</dbReference>
<dbReference type="Gene3D" id="2.60.130.10">
    <property type="entry name" value="Aromatic compound dioxygenase"/>
    <property type="match status" value="1"/>
</dbReference>
<dbReference type="KEGG" id="sual:KDD17_04310"/>
<dbReference type="Pfam" id="PF00775">
    <property type="entry name" value="Dioxygenase_C"/>
    <property type="match status" value="1"/>
</dbReference>
<keyword evidence="6" id="KW-1185">Reference proteome</keyword>
<dbReference type="GO" id="GO:0018578">
    <property type="term" value="F:protocatechuate 3,4-dioxygenase activity"/>
    <property type="evidence" value="ECO:0007669"/>
    <property type="project" value="UniProtKB-EC"/>
</dbReference>
<accession>A0A975JF93</accession>
<evidence type="ECO:0000259" key="4">
    <source>
        <dbReference type="Pfam" id="PF00775"/>
    </source>
</evidence>
<proteinExistence type="inferred from homology"/>
<organism evidence="5 6">
    <name type="scientific">Sulfitobacter albidus</name>
    <dbReference type="NCBI Taxonomy" id="2829501"/>
    <lineage>
        <taxon>Bacteria</taxon>
        <taxon>Pseudomonadati</taxon>
        <taxon>Pseudomonadota</taxon>
        <taxon>Alphaproteobacteria</taxon>
        <taxon>Rhodobacterales</taxon>
        <taxon>Roseobacteraceae</taxon>
        <taxon>Sulfitobacter</taxon>
    </lineage>
</organism>
<name>A0A975JF93_9RHOB</name>
<dbReference type="EC" id="1.13.11.3" evidence="5"/>
<dbReference type="SUPFAM" id="SSF49482">
    <property type="entry name" value="Aromatic compound dioxygenase"/>
    <property type="match status" value="1"/>
</dbReference>
<feature type="domain" description="Intradiol ring-cleavage dioxygenases" evidence="4">
    <location>
        <begin position="38"/>
        <end position="161"/>
    </location>
</feature>
<dbReference type="EMBL" id="CP073581">
    <property type="protein sequence ID" value="QUJ77247.1"/>
    <property type="molecule type" value="Genomic_DNA"/>
</dbReference>
<dbReference type="PANTHER" id="PTHR33711">
    <property type="entry name" value="DIOXYGENASE, PUTATIVE (AFU_ORTHOLOGUE AFUA_2G02910)-RELATED"/>
    <property type="match status" value="1"/>
</dbReference>